<organism evidence="6 7">
    <name type="scientific">Cohnella thailandensis</name>
    <dbReference type="NCBI Taxonomy" id="557557"/>
    <lineage>
        <taxon>Bacteria</taxon>
        <taxon>Bacillati</taxon>
        <taxon>Bacillota</taxon>
        <taxon>Bacilli</taxon>
        <taxon>Bacillales</taxon>
        <taxon>Paenibacillaceae</taxon>
        <taxon>Cohnella</taxon>
    </lineage>
</organism>
<evidence type="ECO:0000256" key="1">
    <source>
        <dbReference type="ARBA" id="ARBA00022491"/>
    </source>
</evidence>
<keyword evidence="3" id="KW-0238">DNA-binding</keyword>
<evidence type="ECO:0000256" key="4">
    <source>
        <dbReference type="ARBA" id="ARBA00023163"/>
    </source>
</evidence>
<protein>
    <submittedName>
        <fullName evidence="6">MerR family transcriptional regulator</fullName>
    </submittedName>
</protein>
<evidence type="ECO:0000256" key="3">
    <source>
        <dbReference type="ARBA" id="ARBA00023125"/>
    </source>
</evidence>
<dbReference type="RefSeq" id="WP_185120972.1">
    <property type="nucleotide sequence ID" value="NZ_JACJVQ010000014.1"/>
</dbReference>
<dbReference type="InterPro" id="IPR009061">
    <property type="entry name" value="DNA-bd_dom_put_sf"/>
</dbReference>
<dbReference type="SMART" id="SM00422">
    <property type="entry name" value="HTH_MERR"/>
    <property type="match status" value="2"/>
</dbReference>
<feature type="domain" description="HTH merR-type" evidence="5">
    <location>
        <begin position="5"/>
        <end position="53"/>
    </location>
</feature>
<dbReference type="Pfam" id="PF00376">
    <property type="entry name" value="MerR"/>
    <property type="match status" value="1"/>
</dbReference>
<dbReference type="PRINTS" id="PR00040">
    <property type="entry name" value="HTHMERR"/>
</dbReference>
<keyword evidence="2" id="KW-0805">Transcription regulation</keyword>
<proteinExistence type="predicted"/>
<dbReference type="InterPro" id="IPR000551">
    <property type="entry name" value="MerR-type_HTH_dom"/>
</dbReference>
<dbReference type="Gene3D" id="1.10.1660.10">
    <property type="match status" value="2"/>
</dbReference>
<accession>A0A841SZQ8</accession>
<dbReference type="PROSITE" id="PS00552">
    <property type="entry name" value="HTH_MERR_1"/>
    <property type="match status" value="1"/>
</dbReference>
<evidence type="ECO:0000313" key="7">
    <source>
        <dbReference type="Proteomes" id="UP000535838"/>
    </source>
</evidence>
<keyword evidence="7" id="KW-1185">Reference proteome</keyword>
<dbReference type="InterPro" id="IPR047057">
    <property type="entry name" value="MerR_fam"/>
</dbReference>
<dbReference type="PANTHER" id="PTHR30204:SF69">
    <property type="entry name" value="MERR-FAMILY TRANSCRIPTIONAL REGULATOR"/>
    <property type="match status" value="1"/>
</dbReference>
<sequence length="227" mass="25698">MNGIEIARKLNVSTSALRHYEAWGLVPEVERSANGYRIYGKKHEAYFQCIRALLPGFGMGLVRQVMPLVVKGEKLEALWIVNKAQVDLRAERDTALRAMELMERLGEAELPPYLDKNAFTIGEAAKLANVSASAIRYWEKEGLIEPERHGESGFRLYTQSDIRSLLIIRTVQRAAYSLDIVREVLSGLRRNHVAQAKDMARQSLQYIDQALIEQVKGIASLQNLFDL</sequence>
<feature type="domain" description="HTH merR-type" evidence="5">
    <location>
        <begin position="118"/>
        <end position="187"/>
    </location>
</feature>
<dbReference type="EMBL" id="JACJVQ010000014">
    <property type="protein sequence ID" value="MBB6635735.1"/>
    <property type="molecule type" value="Genomic_DNA"/>
</dbReference>
<dbReference type="GO" id="GO:0003677">
    <property type="term" value="F:DNA binding"/>
    <property type="evidence" value="ECO:0007669"/>
    <property type="project" value="UniProtKB-KW"/>
</dbReference>
<dbReference type="PANTHER" id="PTHR30204">
    <property type="entry name" value="REDOX-CYCLING DRUG-SENSING TRANSCRIPTIONAL ACTIVATOR SOXR"/>
    <property type="match status" value="1"/>
</dbReference>
<gene>
    <name evidence="6" type="ORF">H7B67_16570</name>
</gene>
<reference evidence="6 7" key="1">
    <citation type="submission" date="2020-08" db="EMBL/GenBank/DDBJ databases">
        <title>Cohnella phylogeny.</title>
        <authorList>
            <person name="Dunlap C."/>
        </authorList>
    </citation>
    <scope>NUCLEOTIDE SEQUENCE [LARGE SCALE GENOMIC DNA]</scope>
    <source>
        <strain evidence="6 7">DSM 25241</strain>
    </source>
</reference>
<dbReference type="Proteomes" id="UP000535838">
    <property type="component" value="Unassembled WGS sequence"/>
</dbReference>
<name>A0A841SZQ8_9BACL</name>
<evidence type="ECO:0000313" key="6">
    <source>
        <dbReference type="EMBL" id="MBB6635735.1"/>
    </source>
</evidence>
<dbReference type="PROSITE" id="PS50937">
    <property type="entry name" value="HTH_MERR_2"/>
    <property type="match status" value="2"/>
</dbReference>
<dbReference type="Pfam" id="PF13411">
    <property type="entry name" value="MerR_1"/>
    <property type="match status" value="1"/>
</dbReference>
<dbReference type="AlphaFoldDB" id="A0A841SZQ8"/>
<evidence type="ECO:0000256" key="2">
    <source>
        <dbReference type="ARBA" id="ARBA00023015"/>
    </source>
</evidence>
<dbReference type="GO" id="GO:0003700">
    <property type="term" value="F:DNA-binding transcription factor activity"/>
    <property type="evidence" value="ECO:0007669"/>
    <property type="project" value="InterPro"/>
</dbReference>
<keyword evidence="4" id="KW-0804">Transcription</keyword>
<keyword evidence="1" id="KW-0678">Repressor</keyword>
<evidence type="ECO:0000259" key="5">
    <source>
        <dbReference type="PROSITE" id="PS50937"/>
    </source>
</evidence>
<dbReference type="SUPFAM" id="SSF46955">
    <property type="entry name" value="Putative DNA-binding domain"/>
    <property type="match status" value="2"/>
</dbReference>
<comment type="caution">
    <text evidence="6">The sequence shown here is derived from an EMBL/GenBank/DDBJ whole genome shotgun (WGS) entry which is preliminary data.</text>
</comment>